<evidence type="ECO:0000259" key="2">
    <source>
        <dbReference type="Pfam" id="PF00561"/>
    </source>
</evidence>
<evidence type="ECO:0000259" key="3">
    <source>
        <dbReference type="Pfam" id="PF12697"/>
    </source>
</evidence>
<dbReference type="PANTHER" id="PTHR43798:SF31">
    <property type="entry name" value="AB HYDROLASE SUPERFAMILY PROTEIN YCLE"/>
    <property type="match status" value="1"/>
</dbReference>
<feature type="domain" description="AB hydrolase-1" evidence="2">
    <location>
        <begin position="28"/>
        <end position="142"/>
    </location>
</feature>
<keyword evidence="1" id="KW-0378">Hydrolase</keyword>
<evidence type="ECO:0000313" key="4">
    <source>
        <dbReference type="EMBL" id="SIQ84574.1"/>
    </source>
</evidence>
<dbReference type="EMBL" id="FTNF01000004">
    <property type="protein sequence ID" value="SIQ84574.1"/>
    <property type="molecule type" value="Genomic_DNA"/>
</dbReference>
<dbReference type="Pfam" id="PF12697">
    <property type="entry name" value="Abhydrolase_6"/>
    <property type="match status" value="1"/>
</dbReference>
<dbReference type="Gene3D" id="3.40.50.1820">
    <property type="entry name" value="alpha/beta hydrolase"/>
    <property type="match status" value="2"/>
</dbReference>
<gene>
    <name evidence="4" type="ORF">SAMN05444858_104345</name>
</gene>
<keyword evidence="5" id="KW-1185">Reference proteome</keyword>
<dbReference type="AlphaFoldDB" id="A0A1N6W3B7"/>
<dbReference type="GO" id="GO:0016020">
    <property type="term" value="C:membrane"/>
    <property type="evidence" value="ECO:0007669"/>
    <property type="project" value="TreeGrafter"/>
</dbReference>
<dbReference type="RefSeq" id="WP_076469908.1">
    <property type="nucleotide sequence ID" value="NZ_FTNF01000004.1"/>
</dbReference>
<evidence type="ECO:0000256" key="1">
    <source>
        <dbReference type="ARBA" id="ARBA00022801"/>
    </source>
</evidence>
<dbReference type="OrthoDB" id="3249793at2"/>
<dbReference type="Proteomes" id="UP000186004">
    <property type="component" value="Unassembled WGS sequence"/>
</dbReference>
<dbReference type="InterPro" id="IPR000073">
    <property type="entry name" value="AB_hydrolase_1"/>
</dbReference>
<proteinExistence type="predicted"/>
<protein>
    <submittedName>
        <fullName evidence="4">Pimeloyl-ACP methyl ester carboxylesterase</fullName>
    </submittedName>
</protein>
<dbReference type="STRING" id="1198245.SAMN05444858_104345"/>
<name>A0A1N6W3B7_9ACTN</name>
<organism evidence="4 5">
    <name type="scientific">Micromonospora avicenniae</name>
    <dbReference type="NCBI Taxonomy" id="1198245"/>
    <lineage>
        <taxon>Bacteria</taxon>
        <taxon>Bacillati</taxon>
        <taxon>Actinomycetota</taxon>
        <taxon>Actinomycetes</taxon>
        <taxon>Micromonosporales</taxon>
        <taxon>Micromonosporaceae</taxon>
        <taxon>Micromonospora</taxon>
    </lineage>
</organism>
<reference evidence="4 5" key="1">
    <citation type="submission" date="2017-01" db="EMBL/GenBank/DDBJ databases">
        <authorList>
            <person name="Mah S.A."/>
            <person name="Swanson W.J."/>
            <person name="Moy G.W."/>
            <person name="Vacquier V.D."/>
        </authorList>
    </citation>
    <scope>NUCLEOTIDE SEQUENCE [LARGE SCALE GENOMIC DNA]</scope>
    <source>
        <strain evidence="4 5">DSM 45758</strain>
    </source>
</reference>
<dbReference type="InterPro" id="IPR050266">
    <property type="entry name" value="AB_hydrolase_sf"/>
</dbReference>
<dbReference type="SUPFAM" id="SSF53474">
    <property type="entry name" value="alpha/beta-Hydrolases"/>
    <property type="match status" value="1"/>
</dbReference>
<dbReference type="GO" id="GO:0016787">
    <property type="term" value="F:hydrolase activity"/>
    <property type="evidence" value="ECO:0007669"/>
    <property type="project" value="UniProtKB-KW"/>
</dbReference>
<dbReference type="PANTHER" id="PTHR43798">
    <property type="entry name" value="MONOACYLGLYCEROL LIPASE"/>
    <property type="match status" value="1"/>
</dbReference>
<accession>A0A1N6W3B7</accession>
<dbReference type="Pfam" id="PF00561">
    <property type="entry name" value="Abhydrolase_1"/>
    <property type="match status" value="1"/>
</dbReference>
<dbReference type="InterPro" id="IPR029058">
    <property type="entry name" value="AB_hydrolase_fold"/>
</dbReference>
<feature type="domain" description="AB hydrolase-1" evidence="3">
    <location>
        <begin position="160"/>
        <end position="221"/>
    </location>
</feature>
<evidence type="ECO:0000313" key="5">
    <source>
        <dbReference type="Proteomes" id="UP000186004"/>
    </source>
</evidence>
<sequence length="235" mass="24728">MTGIPTTGVFQLGSGLALTVREAGDGEPVLLLHGAAGPDSIDSLLAHFAVGRHVLAPTHPGWDGTIRPGGMTSVADLAAAYLDLLEQRGLRQATVVGVSFGGWVAAEMAVRDRDDRVGRLVLIDAIGPQIPGHRPAFPSNAPPENIAALRAYSRNTLEDPTLLDRARLIRIPRLLVWGEDDPVVSAEFGRRYADASPGARFVLIPGAGHLPMREAPEATFAAIDGFLAATAPGRT</sequence>